<dbReference type="PANTHER" id="PTHR35561:SF1">
    <property type="entry name" value="RNA 2',3'-CYCLIC PHOSPHODIESTERASE"/>
    <property type="match status" value="1"/>
</dbReference>
<dbReference type="GO" id="GO:0004113">
    <property type="term" value="F:2',3'-cyclic-nucleotide 3'-phosphodiesterase activity"/>
    <property type="evidence" value="ECO:0007669"/>
    <property type="project" value="InterPro"/>
</dbReference>
<keyword evidence="5" id="KW-1185">Reference proteome</keyword>
<keyword evidence="4" id="KW-0436">Ligase</keyword>
<evidence type="ECO:0000256" key="2">
    <source>
        <dbReference type="HAMAP-Rule" id="MF_01940"/>
    </source>
</evidence>
<dbReference type="InterPro" id="IPR014051">
    <property type="entry name" value="Phosphoesterase_HXTX"/>
</dbReference>
<name>A0A517U2D9_9BACT</name>
<comment type="catalytic activity">
    <reaction evidence="2">
        <text>a 3'-end 2',3'-cyclophospho-ribonucleotide-RNA + H2O = a 3'-end 2'-phospho-ribonucleotide-RNA + H(+)</text>
        <dbReference type="Rhea" id="RHEA:11828"/>
        <dbReference type="Rhea" id="RHEA-COMP:10464"/>
        <dbReference type="Rhea" id="RHEA-COMP:17353"/>
        <dbReference type="ChEBI" id="CHEBI:15377"/>
        <dbReference type="ChEBI" id="CHEBI:15378"/>
        <dbReference type="ChEBI" id="CHEBI:83064"/>
        <dbReference type="ChEBI" id="CHEBI:173113"/>
        <dbReference type="EC" id="3.1.4.58"/>
    </reaction>
</comment>
<keyword evidence="1 2" id="KW-0378">Hydrolase</keyword>
<gene>
    <name evidence="4" type="ORF">I41_39970</name>
</gene>
<reference evidence="4 5" key="1">
    <citation type="submission" date="2019-02" db="EMBL/GenBank/DDBJ databases">
        <title>Deep-cultivation of Planctomycetes and their phenomic and genomic characterization uncovers novel biology.</title>
        <authorList>
            <person name="Wiegand S."/>
            <person name="Jogler M."/>
            <person name="Boedeker C."/>
            <person name="Pinto D."/>
            <person name="Vollmers J."/>
            <person name="Rivas-Marin E."/>
            <person name="Kohn T."/>
            <person name="Peeters S.H."/>
            <person name="Heuer A."/>
            <person name="Rast P."/>
            <person name="Oberbeckmann S."/>
            <person name="Bunk B."/>
            <person name="Jeske O."/>
            <person name="Meyerdierks A."/>
            <person name="Storesund J.E."/>
            <person name="Kallscheuer N."/>
            <person name="Luecker S."/>
            <person name="Lage O.M."/>
            <person name="Pohl T."/>
            <person name="Merkel B.J."/>
            <person name="Hornburger P."/>
            <person name="Mueller R.-W."/>
            <person name="Bruemmer F."/>
            <person name="Labrenz M."/>
            <person name="Spormann A.M."/>
            <person name="Op den Camp H."/>
            <person name="Overmann J."/>
            <person name="Amann R."/>
            <person name="Jetten M.S.M."/>
            <person name="Mascher T."/>
            <person name="Medema M.H."/>
            <person name="Devos D.P."/>
            <person name="Kaster A.-K."/>
            <person name="Ovreas L."/>
            <person name="Rohde M."/>
            <person name="Galperin M.Y."/>
            <person name="Jogler C."/>
        </authorList>
    </citation>
    <scope>NUCLEOTIDE SEQUENCE [LARGE SCALE GENOMIC DNA]</scope>
    <source>
        <strain evidence="4 5">I41</strain>
    </source>
</reference>
<comment type="function">
    <text evidence="2">Hydrolyzes RNA 2',3'-cyclic phosphodiester to an RNA 2'-phosphomonoester.</text>
</comment>
<feature type="domain" description="Phosphoesterase HXTX" evidence="3">
    <location>
        <begin position="106"/>
        <end position="180"/>
    </location>
</feature>
<dbReference type="Pfam" id="PF02834">
    <property type="entry name" value="LigT_PEase"/>
    <property type="match status" value="2"/>
</dbReference>
<feature type="domain" description="Phosphoesterase HXTX" evidence="3">
    <location>
        <begin position="21"/>
        <end position="94"/>
    </location>
</feature>
<dbReference type="RefSeq" id="WP_145434523.1">
    <property type="nucleotide sequence ID" value="NZ_CP036339.1"/>
</dbReference>
<dbReference type="NCBIfam" id="TIGR02258">
    <property type="entry name" value="2_5_ligase"/>
    <property type="match status" value="1"/>
</dbReference>
<feature type="short sequence motif" description="HXTX 1" evidence="2">
    <location>
        <begin position="43"/>
        <end position="46"/>
    </location>
</feature>
<evidence type="ECO:0000313" key="4">
    <source>
        <dbReference type="EMBL" id="QDT74795.1"/>
    </source>
</evidence>
<protein>
    <recommendedName>
        <fullName evidence="2">RNA 2',3'-cyclic phosphodiesterase</fullName>
        <shortName evidence="2">RNA 2',3'-CPDase</shortName>
        <ecNumber evidence="2">3.1.4.58</ecNumber>
    </recommendedName>
</protein>
<dbReference type="SUPFAM" id="SSF55144">
    <property type="entry name" value="LigT-like"/>
    <property type="match status" value="1"/>
</dbReference>
<dbReference type="GO" id="GO:0008664">
    <property type="term" value="F:RNA 2',3'-cyclic 3'-phosphodiesterase activity"/>
    <property type="evidence" value="ECO:0007669"/>
    <property type="project" value="UniProtKB-EC"/>
</dbReference>
<dbReference type="KEGG" id="llh:I41_39970"/>
<dbReference type="InterPro" id="IPR004175">
    <property type="entry name" value="RNA_CPDase"/>
</dbReference>
<dbReference type="GO" id="GO:0016874">
    <property type="term" value="F:ligase activity"/>
    <property type="evidence" value="ECO:0007669"/>
    <property type="project" value="UniProtKB-KW"/>
</dbReference>
<evidence type="ECO:0000259" key="3">
    <source>
        <dbReference type="Pfam" id="PF02834"/>
    </source>
</evidence>
<feature type="short sequence motif" description="HXTX 2" evidence="2">
    <location>
        <begin position="130"/>
        <end position="133"/>
    </location>
</feature>
<dbReference type="Proteomes" id="UP000317909">
    <property type="component" value="Chromosome"/>
</dbReference>
<accession>A0A517U2D9</accession>
<dbReference type="Gene3D" id="3.90.1140.10">
    <property type="entry name" value="Cyclic phosphodiesterase"/>
    <property type="match status" value="1"/>
</dbReference>
<dbReference type="HAMAP" id="MF_01940">
    <property type="entry name" value="RNA_CPDase"/>
    <property type="match status" value="1"/>
</dbReference>
<organism evidence="4 5">
    <name type="scientific">Lacipirellula limnantheis</name>
    <dbReference type="NCBI Taxonomy" id="2528024"/>
    <lineage>
        <taxon>Bacteria</taxon>
        <taxon>Pseudomonadati</taxon>
        <taxon>Planctomycetota</taxon>
        <taxon>Planctomycetia</taxon>
        <taxon>Pirellulales</taxon>
        <taxon>Lacipirellulaceae</taxon>
        <taxon>Lacipirellula</taxon>
    </lineage>
</organism>
<dbReference type="InterPro" id="IPR009097">
    <property type="entry name" value="Cyclic_Pdiesterase"/>
</dbReference>
<dbReference type="EC" id="3.1.4.58" evidence="2"/>
<sequence>MAKTRTFIAVEAVDQVHASAMSVIDRLRSATENVKWVEPDNLHWTMQFLGDLSDVEMAEVCLRTVRTAARHEGFTMEARGVGAFPSIDRPRTLWLGAGEGHHRFCELQADIEAALESLGFRGERRQFVPHLTLGRVGQGSHGGSVLSERLAKLADFDGGAMGVDSVTVYASELSREGPTYHVLARAPLS</sequence>
<feature type="active site" description="Proton donor" evidence="2">
    <location>
        <position position="43"/>
    </location>
</feature>
<dbReference type="AlphaFoldDB" id="A0A517U2D9"/>
<proteinExistence type="inferred from homology"/>
<dbReference type="OrthoDB" id="9789350at2"/>
<feature type="active site" description="Proton acceptor" evidence="2">
    <location>
        <position position="130"/>
    </location>
</feature>
<evidence type="ECO:0000313" key="5">
    <source>
        <dbReference type="Proteomes" id="UP000317909"/>
    </source>
</evidence>
<dbReference type="PANTHER" id="PTHR35561">
    <property type="entry name" value="RNA 2',3'-CYCLIC PHOSPHODIESTERASE"/>
    <property type="match status" value="1"/>
</dbReference>
<comment type="similarity">
    <text evidence="2">Belongs to the 2H phosphoesterase superfamily. ThpR family.</text>
</comment>
<evidence type="ECO:0000256" key="1">
    <source>
        <dbReference type="ARBA" id="ARBA00022801"/>
    </source>
</evidence>
<dbReference type="EMBL" id="CP036339">
    <property type="protein sequence ID" value="QDT74795.1"/>
    <property type="molecule type" value="Genomic_DNA"/>
</dbReference>